<keyword evidence="2" id="KW-1185">Reference proteome</keyword>
<sequence length="114" mass="12920">MLVLDEPLFRALMDGTMPFHEVMNAFGIRVTIANLPPAVYGFTYVSKKGNYHLALNGNINYETQCKVFIHEIKHIINDIPKEGYIIGLDMQHQTFEIEADKVAESCSRYNAKVG</sequence>
<reference evidence="1 2" key="1">
    <citation type="submission" date="2018-10" db="EMBL/GenBank/DDBJ databases">
        <authorList>
            <person name="Zhang X."/>
        </authorList>
    </citation>
    <scope>NUCLEOTIDE SEQUENCE [LARGE SCALE GENOMIC DNA]</scope>
    <source>
        <strain evidence="1 2">SK-G1</strain>
    </source>
</reference>
<protein>
    <recommendedName>
        <fullName evidence="3">ImmA/IrrE family metallo-endopeptidase</fullName>
    </recommendedName>
</protein>
<dbReference type="RefSeq" id="WP_122014862.1">
    <property type="nucleotide sequence ID" value="NZ_CP033169.1"/>
</dbReference>
<dbReference type="Proteomes" id="UP000280960">
    <property type="component" value="Chromosome"/>
</dbReference>
<gene>
    <name evidence="1" type="ORF">D2962_09655</name>
</gene>
<evidence type="ECO:0008006" key="3">
    <source>
        <dbReference type="Google" id="ProtNLM"/>
    </source>
</evidence>
<organism evidence="1 2">
    <name type="scientific">Biomaibacter acetigenes</name>
    <dbReference type="NCBI Taxonomy" id="2316383"/>
    <lineage>
        <taxon>Bacteria</taxon>
        <taxon>Bacillati</taxon>
        <taxon>Bacillota</taxon>
        <taxon>Clostridia</taxon>
        <taxon>Thermosediminibacterales</taxon>
        <taxon>Tepidanaerobacteraceae</taxon>
        <taxon>Biomaibacter</taxon>
    </lineage>
</organism>
<dbReference type="KEGG" id="bacg:D2962_09655"/>
<dbReference type="AlphaFoldDB" id="A0A3G2R5L7"/>
<name>A0A3G2R5L7_9FIRM</name>
<evidence type="ECO:0000313" key="2">
    <source>
        <dbReference type="Proteomes" id="UP000280960"/>
    </source>
</evidence>
<proteinExistence type="predicted"/>
<accession>A0A3G2R5L7</accession>
<dbReference type="EMBL" id="CP033169">
    <property type="protein sequence ID" value="AYO30844.1"/>
    <property type="molecule type" value="Genomic_DNA"/>
</dbReference>
<evidence type="ECO:0000313" key="1">
    <source>
        <dbReference type="EMBL" id="AYO30844.1"/>
    </source>
</evidence>